<evidence type="ECO:0000256" key="3">
    <source>
        <dbReference type="ARBA" id="ARBA00023121"/>
    </source>
</evidence>
<dbReference type="GeneTree" id="ENSGT00940000159159"/>
<dbReference type="PANTHER" id="PTHR46374:SF3">
    <property type="entry name" value="STAR-RELATED LIPID TRANSFER PROTEIN 5"/>
    <property type="match status" value="1"/>
</dbReference>
<sequence>MGEAVARKVLRYRRDEPGWKICREGNGVSVSWRPSVESRGPVPRGRCVWGLVKPLPGSLREKWEENVTSSEIIQSITDCCNHTMNVDAWTPLGFDARASPERPPPQPP</sequence>
<organism evidence="5 6">
    <name type="scientific">Rhinolophus ferrumequinum</name>
    <name type="common">Greater horseshoe bat</name>
    <dbReference type="NCBI Taxonomy" id="59479"/>
    <lineage>
        <taxon>Eukaryota</taxon>
        <taxon>Metazoa</taxon>
        <taxon>Chordata</taxon>
        <taxon>Craniata</taxon>
        <taxon>Vertebrata</taxon>
        <taxon>Euteleostomi</taxon>
        <taxon>Mammalia</taxon>
        <taxon>Eutheria</taxon>
        <taxon>Laurasiatheria</taxon>
        <taxon>Chiroptera</taxon>
        <taxon>Yinpterochiroptera</taxon>
        <taxon>Rhinolophoidea</taxon>
        <taxon>Rhinolophidae</taxon>
        <taxon>Rhinolophinae</taxon>
        <taxon>Rhinolophus</taxon>
    </lineage>
</organism>
<keyword evidence="3" id="KW-0446">Lipid-binding</keyword>
<proteinExistence type="predicted"/>
<reference evidence="5 6" key="1">
    <citation type="journal article" date="2015" name="Annu Rev Anim Biosci">
        <title>The Genome 10K Project: a way forward.</title>
        <authorList>
            <person name="Koepfli K.P."/>
            <person name="Paten B."/>
            <person name="O'Brien S.J."/>
            <person name="Koepfli K.P."/>
            <person name="Paten B."/>
            <person name="Antunes A."/>
            <person name="Belov K."/>
            <person name="Bustamante C."/>
            <person name="Castoe T.A."/>
            <person name="Clawson H."/>
            <person name="Crawford A.J."/>
            <person name="Diekhans M."/>
            <person name="Distel D."/>
            <person name="Durbin R."/>
            <person name="Earl D."/>
            <person name="Fujita M.K."/>
            <person name="Gamble T."/>
            <person name="Georges A."/>
            <person name="Gemmell N."/>
            <person name="Gilbert M.T."/>
            <person name="Graves J.M."/>
            <person name="Green R.E."/>
            <person name="Hickey G."/>
            <person name="Jarvis E.D."/>
            <person name="Johnson W."/>
            <person name="Komissarov A."/>
            <person name="Korf I."/>
            <person name="Kuhn R."/>
            <person name="Larkin D.M."/>
            <person name="Lewin H."/>
            <person name="Lopez J.V."/>
            <person name="Ma J."/>
            <person name="Marques-Bonet T."/>
            <person name="Miller W."/>
            <person name="Murphy R."/>
            <person name="Pevzner P."/>
            <person name="Shapiro B."/>
            <person name="Steiner C."/>
            <person name="Tamazian G."/>
            <person name="Venkatesh B."/>
            <person name="Wang J."/>
            <person name="Wayne R."/>
            <person name="Wiley E."/>
            <person name="Yang H."/>
            <person name="Zhang G."/>
            <person name="Haussler D."/>
            <person name="Ryder O."/>
            <person name="O'Brien S.J."/>
        </authorList>
    </citation>
    <scope>NUCLEOTIDE SEQUENCE</scope>
</reference>
<evidence type="ECO:0000313" key="6">
    <source>
        <dbReference type="Proteomes" id="UP000472240"/>
    </source>
</evidence>
<reference evidence="4 7" key="4">
    <citation type="journal article" date="2020" name="Nature">
        <title>Six reference-quality genomes reveal evolution of bat adaptations.</title>
        <authorList>
            <person name="Jebb D."/>
            <person name="Huang Z."/>
            <person name="Pippel M."/>
            <person name="Hughes G.M."/>
            <person name="Lavrichenko K."/>
            <person name="Devanna P."/>
            <person name="Winkler S."/>
            <person name="Jermiin L.S."/>
            <person name="Skirmuntt E.C."/>
            <person name="Katzourakis A."/>
            <person name="Burkitt-Gray L."/>
            <person name="Ray D.A."/>
            <person name="Sullivan K.A.M."/>
            <person name="Roscito J.G."/>
            <person name="Kirilenko B.M."/>
            <person name="Davalos L.M."/>
            <person name="Corthals A.P."/>
            <person name="Power M.L."/>
            <person name="Jones G."/>
            <person name="Ransome R.D."/>
            <person name="Dechmann D.K.N."/>
            <person name="Locatelli A.G."/>
            <person name="Puechmaille S.J."/>
            <person name="Fedrigo O."/>
            <person name="Jarvis E.D."/>
            <person name="Hiller M."/>
            <person name="Vernes S.C."/>
            <person name="Myers E.W."/>
            <person name="Teeling E.C."/>
        </authorList>
    </citation>
    <scope>NUCLEOTIDE SEQUENCE [LARGE SCALE GENOMIC DNA]</scope>
    <source>
        <strain evidence="4">MRhiFer1</strain>
        <tissue evidence="4">Lung</tissue>
    </source>
</reference>
<dbReference type="GO" id="GO:0070508">
    <property type="term" value="P:cholesterol import"/>
    <property type="evidence" value="ECO:0007669"/>
    <property type="project" value="TreeGrafter"/>
</dbReference>
<evidence type="ECO:0000256" key="2">
    <source>
        <dbReference type="ARBA" id="ARBA00023055"/>
    </source>
</evidence>
<dbReference type="PANTHER" id="PTHR46374">
    <property type="entry name" value="PROTEIN CBG07384"/>
    <property type="match status" value="1"/>
</dbReference>
<keyword evidence="6" id="KW-1185">Reference proteome</keyword>
<reference evidence="5 6" key="2">
    <citation type="journal article" date="2018" name="Annu Rev Anim Biosci">
        <title>Bat Biology, Genomes, and the Bat1K Project: To Generate Chromosome-Level Genomes for All Living Bat Species.</title>
        <authorList>
            <person name="Teeling E.C."/>
            <person name="Vernes S.C."/>
            <person name="Davalos L.M."/>
            <person name="Ray D.A."/>
            <person name="Gilbert M.T.P."/>
            <person name="Myers E."/>
        </authorList>
    </citation>
    <scope>NUCLEOTIDE SEQUENCE</scope>
</reference>
<evidence type="ECO:0000313" key="7">
    <source>
        <dbReference type="Proteomes" id="UP000585614"/>
    </source>
</evidence>
<dbReference type="GO" id="GO:0015485">
    <property type="term" value="F:cholesterol binding"/>
    <property type="evidence" value="ECO:0007669"/>
    <property type="project" value="TreeGrafter"/>
</dbReference>
<dbReference type="AlphaFoldDB" id="A0A671FUX8"/>
<accession>A0A671FUX8</accession>
<dbReference type="GO" id="GO:0120020">
    <property type="term" value="F:cholesterol transfer activity"/>
    <property type="evidence" value="ECO:0007669"/>
    <property type="project" value="TreeGrafter"/>
</dbReference>
<dbReference type="InterPro" id="IPR023393">
    <property type="entry name" value="START-like_dom_sf"/>
</dbReference>
<dbReference type="SUPFAM" id="SSF55961">
    <property type="entry name" value="Bet v1-like"/>
    <property type="match status" value="1"/>
</dbReference>
<dbReference type="Proteomes" id="UP000472240">
    <property type="component" value="Chromosome 28"/>
</dbReference>
<reference evidence="5 6" key="3">
    <citation type="submission" date="2018-12" db="EMBL/GenBank/DDBJ databases">
        <title>G10K-VGP greater horseshoe bat female genome, primary haplotype.</title>
        <authorList>
            <person name="Teeling E."/>
            <person name="Myers G."/>
            <person name="Vernes S."/>
            <person name="Pippel M."/>
            <person name="Winkler S."/>
            <person name="Fedrigo O."/>
            <person name="Rhie A."/>
            <person name="Koren S."/>
            <person name="Phillippy A."/>
            <person name="Lewin H."/>
            <person name="Damas J."/>
            <person name="Howe K."/>
            <person name="Mountcastle J."/>
            <person name="Jarvis E.D."/>
        </authorList>
    </citation>
    <scope>NUCLEOTIDE SEQUENCE [LARGE SCALE GENOMIC DNA]</scope>
</reference>
<dbReference type="InterPro" id="IPR043556">
    <property type="entry name" value="StARD5/6"/>
</dbReference>
<dbReference type="Ensembl" id="ENSRFET00010029915.1">
    <property type="protein sequence ID" value="ENSRFEP00010027544.1"/>
    <property type="gene ID" value="ENSRFEG00010018333.1"/>
</dbReference>
<evidence type="ECO:0000256" key="1">
    <source>
        <dbReference type="ARBA" id="ARBA00022448"/>
    </source>
</evidence>
<keyword evidence="2" id="KW-0445">Lipid transport</keyword>
<protein>
    <submittedName>
        <fullName evidence="4">StAR related lipid transfer domain containing 5</fullName>
    </submittedName>
</protein>
<reference evidence="5" key="5">
    <citation type="submission" date="2025-05" db="UniProtKB">
        <authorList>
            <consortium name="Ensembl"/>
        </authorList>
    </citation>
    <scope>IDENTIFICATION</scope>
</reference>
<name>A0A671FUX8_RHIFE</name>
<dbReference type="Gene3D" id="3.30.530.20">
    <property type="match status" value="1"/>
</dbReference>
<keyword evidence="1" id="KW-0813">Transport</keyword>
<dbReference type="EMBL" id="JACAGC010000028">
    <property type="protein sequence ID" value="KAF6273380.1"/>
    <property type="molecule type" value="Genomic_DNA"/>
</dbReference>
<evidence type="ECO:0000313" key="4">
    <source>
        <dbReference type="EMBL" id="KAF6273380.1"/>
    </source>
</evidence>
<gene>
    <name evidence="4" type="ORF">mRhiFer1_016259</name>
</gene>
<dbReference type="Proteomes" id="UP000585614">
    <property type="component" value="Unassembled WGS sequence"/>
</dbReference>
<evidence type="ECO:0000313" key="5">
    <source>
        <dbReference type="Ensembl" id="ENSRFEP00010027544.1"/>
    </source>
</evidence>